<sequence>MPYVFTPPAAFEWPDIWLRQDMRGRFYFLMEPIRAAAEACGIPEEDLDRQTATTIAAEWYRHHLRHGGRHFPLADRWLADLEAQSDRTH</sequence>
<protein>
    <submittedName>
        <fullName evidence="1">Uncharacterized protein</fullName>
    </submittedName>
</protein>
<gene>
    <name evidence="1" type="ORF">KAK06_15995</name>
</gene>
<evidence type="ECO:0000313" key="2">
    <source>
        <dbReference type="Proteomes" id="UP000678374"/>
    </source>
</evidence>
<dbReference type="Proteomes" id="UP000678374">
    <property type="component" value="Unassembled WGS sequence"/>
</dbReference>
<reference evidence="1" key="1">
    <citation type="submission" date="2021-04" db="EMBL/GenBank/DDBJ databases">
        <title>The genome sequence of Ideonella sp. 4Y11.</title>
        <authorList>
            <person name="Liu Y."/>
        </authorList>
    </citation>
    <scope>NUCLEOTIDE SEQUENCE</scope>
    <source>
        <strain evidence="1">4Y11</strain>
    </source>
</reference>
<comment type="caution">
    <text evidence="1">The sequence shown here is derived from an EMBL/GenBank/DDBJ whole genome shotgun (WGS) entry which is preliminary data.</text>
</comment>
<evidence type="ECO:0000313" key="1">
    <source>
        <dbReference type="EMBL" id="MBQ0960455.1"/>
    </source>
</evidence>
<organism evidence="1 2">
    <name type="scientific">Ideonella aquatica</name>
    <dbReference type="NCBI Taxonomy" id="2824119"/>
    <lineage>
        <taxon>Bacteria</taxon>
        <taxon>Pseudomonadati</taxon>
        <taxon>Pseudomonadota</taxon>
        <taxon>Betaproteobacteria</taxon>
        <taxon>Burkholderiales</taxon>
        <taxon>Sphaerotilaceae</taxon>
        <taxon>Ideonella</taxon>
    </lineage>
</organism>
<proteinExistence type="predicted"/>
<dbReference type="RefSeq" id="WP_210803124.1">
    <property type="nucleotide sequence ID" value="NZ_JAGQDE010000014.1"/>
</dbReference>
<dbReference type="AlphaFoldDB" id="A0A940YHZ1"/>
<name>A0A940YHZ1_9BURK</name>
<accession>A0A940YHZ1</accession>
<dbReference type="EMBL" id="JAGQDE010000014">
    <property type="protein sequence ID" value="MBQ0960455.1"/>
    <property type="molecule type" value="Genomic_DNA"/>
</dbReference>
<keyword evidence="2" id="KW-1185">Reference proteome</keyword>